<keyword evidence="5" id="KW-1185">Reference proteome</keyword>
<dbReference type="PANTHER" id="PTHR46093">
    <property type="entry name" value="ACYL-COA-BINDING DOMAIN-CONTAINING PROTEIN 5"/>
    <property type="match status" value="1"/>
</dbReference>
<feature type="compositionally biased region" description="Basic and acidic residues" evidence="3">
    <location>
        <begin position="164"/>
        <end position="175"/>
    </location>
</feature>
<keyword evidence="2" id="KW-0677">Repeat</keyword>
<dbReference type="InterPro" id="IPR015915">
    <property type="entry name" value="Kelch-typ_b-propeller"/>
</dbReference>
<evidence type="ECO:0000313" key="5">
    <source>
        <dbReference type="Proteomes" id="UP001213000"/>
    </source>
</evidence>
<feature type="compositionally biased region" description="Polar residues" evidence="3">
    <location>
        <begin position="130"/>
        <end position="145"/>
    </location>
</feature>
<accession>A0AAD5W030</accession>
<dbReference type="EMBL" id="JANIEX010000284">
    <property type="protein sequence ID" value="KAJ3569502.1"/>
    <property type="molecule type" value="Genomic_DNA"/>
</dbReference>
<dbReference type="Pfam" id="PF24681">
    <property type="entry name" value="Kelch_KLHDC2_KLHL20_DRC7"/>
    <property type="match status" value="2"/>
</dbReference>
<dbReference type="PANTHER" id="PTHR46093:SF18">
    <property type="entry name" value="FIBRONECTIN TYPE-III DOMAIN-CONTAINING PROTEIN"/>
    <property type="match status" value="1"/>
</dbReference>
<feature type="region of interest" description="Disordered" evidence="3">
    <location>
        <begin position="1"/>
        <end position="182"/>
    </location>
</feature>
<organism evidence="4 5">
    <name type="scientific">Leucocoprinus birnbaumii</name>
    <dbReference type="NCBI Taxonomy" id="56174"/>
    <lineage>
        <taxon>Eukaryota</taxon>
        <taxon>Fungi</taxon>
        <taxon>Dikarya</taxon>
        <taxon>Basidiomycota</taxon>
        <taxon>Agaricomycotina</taxon>
        <taxon>Agaricomycetes</taxon>
        <taxon>Agaricomycetidae</taxon>
        <taxon>Agaricales</taxon>
        <taxon>Agaricineae</taxon>
        <taxon>Agaricaceae</taxon>
        <taxon>Leucocoprinus</taxon>
    </lineage>
</organism>
<gene>
    <name evidence="4" type="ORF">NP233_g5004</name>
</gene>
<evidence type="ECO:0000256" key="3">
    <source>
        <dbReference type="SAM" id="MobiDB-lite"/>
    </source>
</evidence>
<sequence length="557" mass="59369">MASARSLSDVPEERDSEIFSTAISPRTSSTSTQPYSMSSAATSSSSLHPDRINGRPSSNSHTARRTSSLRSIAATAADLQGSASSPSAGAANGSSGNTGTETSTQAQAQSSSGSQHRSSLRRASSTTSTINGQSSGSGHTSNPSVSGAGATSSATPRQSSSSSRHRDKDRNDTHIVKMRSTPRLVHDKEAEAAPSTGMYWSRAPVFGAIPNRTMRAHSVTLVDNVVWLFGGCDERESWRDVYCLDIETMQWSHPDCVGDIPPPSRAHSATLVDRKIVFIGGGHASTYYDSVYILDTTTRRWSRPVIAPGATPPQRRAHTAVLNGNKIWVFGGGNGMVALDDVWTLDVSGLLPYGTHGYGSGYGGGGYYQGGGYGSGLGRSGSGRNKDGSVTMKWELIETRGVKKPGPRGYHTANLVGNIMVVIGGSDGKDSFDELWTLNLDSREWTQIKANMSYKRLAHSSTQVGSYLFLYGGHDSTEYTSELVLLNLVSLQYETRTVYGKIPAPRGYHAAVLADSRLFLIGGFNGLTSFDDVQILELAASAYLPQVTSFAIEALVP</sequence>
<evidence type="ECO:0000313" key="4">
    <source>
        <dbReference type="EMBL" id="KAJ3569502.1"/>
    </source>
</evidence>
<dbReference type="AlphaFoldDB" id="A0AAD5W030"/>
<reference evidence="4" key="1">
    <citation type="submission" date="2022-07" db="EMBL/GenBank/DDBJ databases">
        <title>Genome Sequence of Leucocoprinus birnbaumii.</title>
        <authorList>
            <person name="Buettner E."/>
        </authorList>
    </citation>
    <scope>NUCLEOTIDE SEQUENCE</scope>
    <source>
        <strain evidence="4">VT141</strain>
    </source>
</reference>
<dbReference type="InterPro" id="IPR006652">
    <property type="entry name" value="Kelch_1"/>
</dbReference>
<feature type="compositionally biased region" description="Low complexity" evidence="3">
    <location>
        <begin position="27"/>
        <end position="46"/>
    </location>
</feature>
<evidence type="ECO:0000256" key="2">
    <source>
        <dbReference type="ARBA" id="ARBA00022737"/>
    </source>
</evidence>
<evidence type="ECO:0008006" key="6">
    <source>
        <dbReference type="Google" id="ProtNLM"/>
    </source>
</evidence>
<evidence type="ECO:0000256" key="1">
    <source>
        <dbReference type="ARBA" id="ARBA00022441"/>
    </source>
</evidence>
<name>A0AAD5W030_9AGAR</name>
<dbReference type="Proteomes" id="UP001213000">
    <property type="component" value="Unassembled WGS sequence"/>
</dbReference>
<dbReference type="Gene3D" id="2.120.10.80">
    <property type="entry name" value="Kelch-type beta propeller"/>
    <property type="match status" value="2"/>
</dbReference>
<feature type="compositionally biased region" description="Polar residues" evidence="3">
    <location>
        <begin position="55"/>
        <end position="70"/>
    </location>
</feature>
<proteinExistence type="predicted"/>
<dbReference type="SMART" id="SM00612">
    <property type="entry name" value="Kelch"/>
    <property type="match status" value="2"/>
</dbReference>
<dbReference type="SUPFAM" id="SSF117281">
    <property type="entry name" value="Kelch motif"/>
    <property type="match status" value="2"/>
</dbReference>
<protein>
    <recommendedName>
        <fullName evidence="6">Galactose oxidase</fullName>
    </recommendedName>
</protein>
<feature type="compositionally biased region" description="Low complexity" evidence="3">
    <location>
        <begin position="146"/>
        <end position="162"/>
    </location>
</feature>
<feature type="compositionally biased region" description="Low complexity" evidence="3">
    <location>
        <begin position="81"/>
        <end position="129"/>
    </location>
</feature>
<comment type="caution">
    <text evidence="4">The sequence shown here is derived from an EMBL/GenBank/DDBJ whole genome shotgun (WGS) entry which is preliminary data.</text>
</comment>
<keyword evidence="1" id="KW-0880">Kelch repeat</keyword>